<dbReference type="Proteomes" id="UP000253208">
    <property type="component" value="Unassembled WGS sequence"/>
</dbReference>
<accession>A0A367FVQ5</accession>
<evidence type="ECO:0000313" key="2">
    <source>
        <dbReference type="Proteomes" id="UP000253208"/>
    </source>
</evidence>
<reference evidence="1 2" key="1">
    <citation type="submission" date="2018-02" db="EMBL/GenBank/DDBJ databases">
        <title>Complete genome sequencing of Faecalibacterium prausnitzii strains isolated from the human gut.</title>
        <authorList>
            <person name="Fitzgerald B.C."/>
            <person name="Shkoporov A.N."/>
            <person name="Ross P.R."/>
            <person name="Hill C."/>
        </authorList>
    </citation>
    <scope>NUCLEOTIDE SEQUENCE [LARGE SCALE GENOMIC DNA]</scope>
    <source>
        <strain evidence="1 2">APC942/31-1</strain>
    </source>
</reference>
<comment type="caution">
    <text evidence="1">The sequence shown here is derived from an EMBL/GenBank/DDBJ whole genome shotgun (WGS) entry which is preliminary data.</text>
</comment>
<organism evidence="1 2">
    <name type="scientific">Blautia obeum</name>
    <dbReference type="NCBI Taxonomy" id="40520"/>
    <lineage>
        <taxon>Bacteria</taxon>
        <taxon>Bacillati</taxon>
        <taxon>Bacillota</taxon>
        <taxon>Clostridia</taxon>
        <taxon>Lachnospirales</taxon>
        <taxon>Lachnospiraceae</taxon>
        <taxon>Blautia</taxon>
    </lineage>
</organism>
<gene>
    <name evidence="1" type="ORF">C4886_13895</name>
</gene>
<proteinExistence type="predicted"/>
<sequence>MISPSFISPLHFLSILVQRILSNRHIDLPDFSSAALSSIVVATATPHSSALQMKKSSCVNIAET</sequence>
<evidence type="ECO:0000313" key="1">
    <source>
        <dbReference type="EMBL" id="RCH42527.1"/>
    </source>
</evidence>
<protein>
    <submittedName>
        <fullName evidence="1">Uncharacterized protein</fullName>
    </submittedName>
</protein>
<name>A0A367FVQ5_9FIRM</name>
<dbReference type="EMBL" id="PSQG01000021">
    <property type="protein sequence ID" value="RCH42527.1"/>
    <property type="molecule type" value="Genomic_DNA"/>
</dbReference>
<dbReference type="AlphaFoldDB" id="A0A367FVQ5"/>